<protein>
    <submittedName>
        <fullName evidence="11">Carboxypeptidase-like regulatory domain-containing protein</fullName>
    </submittedName>
</protein>
<dbReference type="RefSeq" id="WP_182124573.1">
    <property type="nucleotide sequence ID" value="NZ_JACGLS010000002.1"/>
</dbReference>
<dbReference type="SUPFAM" id="SSF49464">
    <property type="entry name" value="Carboxypeptidase regulatory domain-like"/>
    <property type="match status" value="1"/>
</dbReference>
<evidence type="ECO:0000256" key="1">
    <source>
        <dbReference type="ARBA" id="ARBA00004571"/>
    </source>
</evidence>
<keyword evidence="11" id="KW-0645">Protease</keyword>
<dbReference type="PANTHER" id="PTHR30069:SF29">
    <property type="entry name" value="HEMOGLOBIN AND HEMOGLOBIN-HAPTOGLOBIN-BINDING PROTEIN 1-RELATED"/>
    <property type="match status" value="1"/>
</dbReference>
<sequence>MFKKLLLTVFVLCSMSFYGQTTITGKVYDEYLEPFPSALINSVQGQTTSDIDGNFTISVKAKFPFSIQVSAFGYKTEVIEITSKDQEVNVILKENTALDEVVISASRSPERIIESPVTIERIGITDMKRNTSVSFYDGLANLKGIESRESNYGYKAINSRGFATFDNTRFVQLLDGAETSIPALNFSAGNVLGLSDLDVKSVEILPGASSALYGANAFNGILLMRSKNPFNYDGISAYFKTGQMTQEAAGTNPFYDVGVRMAYKFNDYIAAKVNFNAFKAEEWHANDDTNTTGVGGVVKEGDRDSHSDYDGVNFYGDEVVFPLPGIGRVSRTGYAENQIYDYDGYNVKFDGSIHYRPMGNDKLELIYNSRFSQGNNSYQGTNRFSQEGYSLEQHKLEVIGKNFFVRGYYVGNDSGDKTHDLRFAGVALNERYNPSENWFGEYATAFAGGVPGVTPGNDKSARDFADRNRLKPGTPEYRKALDEIIATPINEGGAGIKDKTGYYHADANYNFRDLISWAEIQIGGSYRKFNINSQGTLFTDKDSPINFDMYGAYSQIQKSFLDERAKLTASIRYDKAKNFEGNYSPRVALTYDVGGSKNKIIRASYQTGFRNPSIPEQFFGLRSGPNRFILGTSVENLTRFNAVVTNSGTGAPSTSTITGSDAFNKSYTKDSYNQFLGVLIAGGAPALPTALASLDKADVKPVEAENVKSYELGYRSIINIGETNIVELDLSGYYNQYENFVAFKDVVVPNYGVISNGIPDALATAALANRDVTNVTLNTNSTADIDSYGVGIGLTTKVFKTFNFGTNYTYSKLVFDQASDPSFQPGFNIPEHQLKVMFGNPNLFKNFGFNINARWQNDFLWQSSFLDAQVDARTVLDAQMNYRIPSLKSKIKIGGTNLTGKEYVVAPGSGLIGSLYYISWTINN</sequence>
<evidence type="ECO:0000256" key="6">
    <source>
        <dbReference type="ARBA" id="ARBA00023136"/>
    </source>
</evidence>
<keyword evidence="5 9" id="KW-0732">Signal</keyword>
<keyword evidence="12" id="KW-1185">Reference proteome</keyword>
<evidence type="ECO:0000259" key="10">
    <source>
        <dbReference type="Pfam" id="PF07715"/>
    </source>
</evidence>
<proteinExistence type="inferred from homology"/>
<comment type="caution">
    <text evidence="11">The sequence shown here is derived from an EMBL/GenBank/DDBJ whole genome shotgun (WGS) entry which is preliminary data.</text>
</comment>
<dbReference type="Gene3D" id="2.40.170.20">
    <property type="entry name" value="TonB-dependent receptor, beta-barrel domain"/>
    <property type="match status" value="1"/>
</dbReference>
<dbReference type="Gene3D" id="2.60.40.1120">
    <property type="entry name" value="Carboxypeptidase-like, regulatory domain"/>
    <property type="match status" value="1"/>
</dbReference>
<keyword evidence="11" id="KW-0121">Carboxypeptidase</keyword>
<dbReference type="InterPro" id="IPR012910">
    <property type="entry name" value="Plug_dom"/>
</dbReference>
<dbReference type="GO" id="GO:0015344">
    <property type="term" value="F:siderophore uptake transmembrane transporter activity"/>
    <property type="evidence" value="ECO:0007669"/>
    <property type="project" value="TreeGrafter"/>
</dbReference>
<feature type="chain" id="PRO_5032829666" evidence="9">
    <location>
        <begin position="20"/>
        <end position="924"/>
    </location>
</feature>
<evidence type="ECO:0000313" key="11">
    <source>
        <dbReference type="EMBL" id="MBA6156066.1"/>
    </source>
</evidence>
<gene>
    <name evidence="11" type="ORF">H3Z83_05970</name>
</gene>
<dbReference type="InterPro" id="IPR039426">
    <property type="entry name" value="TonB-dep_rcpt-like"/>
</dbReference>
<evidence type="ECO:0000256" key="9">
    <source>
        <dbReference type="SAM" id="SignalP"/>
    </source>
</evidence>
<dbReference type="SUPFAM" id="SSF56935">
    <property type="entry name" value="Porins"/>
    <property type="match status" value="1"/>
</dbReference>
<reference evidence="11 12" key="1">
    <citation type="submission" date="2020-07" db="EMBL/GenBank/DDBJ databases">
        <title>Bacterium isolated from marine sediment.</title>
        <authorList>
            <person name="Shang D."/>
            <person name="Du Z.-J."/>
        </authorList>
    </citation>
    <scope>NUCLEOTIDE SEQUENCE [LARGE SCALE GENOMIC DNA]</scope>
    <source>
        <strain evidence="11 12">S7007</strain>
    </source>
</reference>
<accession>A0A839ANJ3</accession>
<feature type="domain" description="TonB-dependent receptor plug" evidence="10">
    <location>
        <begin position="113"/>
        <end position="221"/>
    </location>
</feature>
<dbReference type="GO" id="GO:0044718">
    <property type="term" value="P:siderophore transmembrane transport"/>
    <property type="evidence" value="ECO:0007669"/>
    <property type="project" value="TreeGrafter"/>
</dbReference>
<dbReference type="GO" id="GO:0004180">
    <property type="term" value="F:carboxypeptidase activity"/>
    <property type="evidence" value="ECO:0007669"/>
    <property type="project" value="UniProtKB-KW"/>
</dbReference>
<keyword evidence="3 8" id="KW-1134">Transmembrane beta strand</keyword>
<name>A0A839ANJ3_9FLAO</name>
<comment type="subcellular location">
    <subcellularLocation>
        <location evidence="1 8">Cell outer membrane</location>
        <topology evidence="1 8">Multi-pass membrane protein</topology>
    </subcellularLocation>
</comment>
<evidence type="ECO:0000256" key="4">
    <source>
        <dbReference type="ARBA" id="ARBA00022692"/>
    </source>
</evidence>
<keyword evidence="11" id="KW-0378">Hydrolase</keyword>
<keyword evidence="6 8" id="KW-0472">Membrane</keyword>
<dbReference type="InterPro" id="IPR036942">
    <property type="entry name" value="Beta-barrel_TonB_sf"/>
</dbReference>
<dbReference type="PANTHER" id="PTHR30069">
    <property type="entry name" value="TONB-DEPENDENT OUTER MEMBRANE RECEPTOR"/>
    <property type="match status" value="1"/>
</dbReference>
<evidence type="ECO:0000256" key="3">
    <source>
        <dbReference type="ARBA" id="ARBA00022452"/>
    </source>
</evidence>
<dbReference type="Pfam" id="PF07715">
    <property type="entry name" value="Plug"/>
    <property type="match status" value="1"/>
</dbReference>
<evidence type="ECO:0000256" key="2">
    <source>
        <dbReference type="ARBA" id="ARBA00022448"/>
    </source>
</evidence>
<dbReference type="InterPro" id="IPR037066">
    <property type="entry name" value="Plug_dom_sf"/>
</dbReference>
<keyword evidence="2 8" id="KW-0813">Transport</keyword>
<keyword evidence="4 8" id="KW-0812">Transmembrane</keyword>
<evidence type="ECO:0000256" key="5">
    <source>
        <dbReference type="ARBA" id="ARBA00022729"/>
    </source>
</evidence>
<dbReference type="AlphaFoldDB" id="A0A839ANJ3"/>
<keyword evidence="7 8" id="KW-0998">Cell outer membrane</keyword>
<dbReference type="Gene3D" id="2.170.130.10">
    <property type="entry name" value="TonB-dependent receptor, plug domain"/>
    <property type="match status" value="1"/>
</dbReference>
<dbReference type="EMBL" id="JACGLS010000002">
    <property type="protein sequence ID" value="MBA6156066.1"/>
    <property type="molecule type" value="Genomic_DNA"/>
</dbReference>
<evidence type="ECO:0000256" key="8">
    <source>
        <dbReference type="PROSITE-ProRule" id="PRU01360"/>
    </source>
</evidence>
<evidence type="ECO:0000313" key="12">
    <source>
        <dbReference type="Proteomes" id="UP000563906"/>
    </source>
</evidence>
<dbReference type="InterPro" id="IPR008969">
    <property type="entry name" value="CarboxyPept-like_regulatory"/>
</dbReference>
<dbReference type="GO" id="GO:0009279">
    <property type="term" value="C:cell outer membrane"/>
    <property type="evidence" value="ECO:0007669"/>
    <property type="project" value="UniProtKB-SubCell"/>
</dbReference>
<organism evidence="11 12">
    <name type="scientific">Tenacibaculum pelagium</name>
    <dbReference type="NCBI Taxonomy" id="2759527"/>
    <lineage>
        <taxon>Bacteria</taxon>
        <taxon>Pseudomonadati</taxon>
        <taxon>Bacteroidota</taxon>
        <taxon>Flavobacteriia</taxon>
        <taxon>Flavobacteriales</taxon>
        <taxon>Flavobacteriaceae</taxon>
        <taxon>Tenacibaculum</taxon>
    </lineage>
</organism>
<feature type="signal peptide" evidence="9">
    <location>
        <begin position="1"/>
        <end position="19"/>
    </location>
</feature>
<dbReference type="Pfam" id="PF13715">
    <property type="entry name" value="CarbopepD_reg_2"/>
    <property type="match status" value="1"/>
</dbReference>
<comment type="similarity">
    <text evidence="8">Belongs to the TonB-dependent receptor family.</text>
</comment>
<dbReference type="PROSITE" id="PS52016">
    <property type="entry name" value="TONB_DEPENDENT_REC_3"/>
    <property type="match status" value="1"/>
</dbReference>
<evidence type="ECO:0000256" key="7">
    <source>
        <dbReference type="ARBA" id="ARBA00023237"/>
    </source>
</evidence>
<dbReference type="Proteomes" id="UP000563906">
    <property type="component" value="Unassembled WGS sequence"/>
</dbReference>